<dbReference type="GO" id="GO:0003735">
    <property type="term" value="F:structural constituent of ribosome"/>
    <property type="evidence" value="ECO:0007669"/>
    <property type="project" value="InterPro"/>
</dbReference>
<dbReference type="RefSeq" id="WP_053961745.1">
    <property type="nucleotide sequence ID" value="NZ_CAJPTR010000003.1"/>
</dbReference>
<keyword evidence="2 5" id="KW-0689">Ribosomal protein</keyword>
<evidence type="ECO:0000256" key="6">
    <source>
        <dbReference type="SAM" id="Coils"/>
    </source>
</evidence>
<dbReference type="Proteomes" id="UP000248606">
    <property type="component" value="Unassembled WGS sequence"/>
</dbReference>
<keyword evidence="3 5" id="KW-0687">Ribonucleoprotein</keyword>
<evidence type="ECO:0000256" key="1">
    <source>
        <dbReference type="ARBA" id="ARBA00009254"/>
    </source>
</evidence>
<dbReference type="OrthoDB" id="9815192at2"/>
<dbReference type="PATRIC" id="fig|1528099.3.peg.572"/>
<dbReference type="PANTHER" id="PTHR10916">
    <property type="entry name" value="60S RIBOSOMAL PROTEIN L35/50S RIBOSOMAL PROTEIN L29"/>
    <property type="match status" value="1"/>
</dbReference>
<keyword evidence="6" id="KW-0175">Coiled coil</keyword>
<dbReference type="GO" id="GO:0006412">
    <property type="term" value="P:translation"/>
    <property type="evidence" value="ECO:0007669"/>
    <property type="project" value="UniProtKB-UniRule"/>
</dbReference>
<dbReference type="SUPFAM" id="SSF46561">
    <property type="entry name" value="Ribosomal protein L29 (L29p)"/>
    <property type="match status" value="1"/>
</dbReference>
<dbReference type="EMBL" id="QFOZ01000008">
    <property type="protein sequence ID" value="PZP88679.1"/>
    <property type="molecule type" value="Genomic_DNA"/>
</dbReference>
<dbReference type="Gene3D" id="1.10.287.310">
    <property type="match status" value="1"/>
</dbReference>
<evidence type="ECO:0000313" key="8">
    <source>
        <dbReference type="EMBL" id="PZP88679.1"/>
    </source>
</evidence>
<feature type="coiled-coil region" evidence="6">
    <location>
        <begin position="8"/>
        <end position="35"/>
    </location>
</feature>
<dbReference type="PANTHER" id="PTHR10916:SF0">
    <property type="entry name" value="LARGE RIBOSOMAL SUBUNIT PROTEIN UL29C"/>
    <property type="match status" value="1"/>
</dbReference>
<dbReference type="KEGG" id="cbq:AL705_02970"/>
<evidence type="ECO:0000256" key="4">
    <source>
        <dbReference type="ARBA" id="ARBA00035204"/>
    </source>
</evidence>
<proteinExistence type="inferred from homology"/>
<dbReference type="PROSITE" id="PS00579">
    <property type="entry name" value="RIBOSOMAL_L29"/>
    <property type="match status" value="1"/>
</dbReference>
<comment type="similarity">
    <text evidence="1 5">Belongs to the universal ribosomal protein uL29 family.</text>
</comment>
<dbReference type="EMBL" id="CP012390">
    <property type="protein sequence ID" value="ALE18797.1"/>
    <property type="molecule type" value="Genomic_DNA"/>
</dbReference>
<dbReference type="AlphaFoldDB" id="A0A0M5KZH2"/>
<dbReference type="NCBIfam" id="TIGR00012">
    <property type="entry name" value="L29"/>
    <property type="match status" value="1"/>
</dbReference>
<name>A0A0M5KZH2_9ACTN</name>
<dbReference type="CDD" id="cd00427">
    <property type="entry name" value="Ribosomal_L29_HIP"/>
    <property type="match status" value="1"/>
</dbReference>
<evidence type="ECO:0000256" key="3">
    <source>
        <dbReference type="ARBA" id="ARBA00023274"/>
    </source>
</evidence>
<dbReference type="InterPro" id="IPR018254">
    <property type="entry name" value="Ribosomal_uL29_CS"/>
</dbReference>
<evidence type="ECO:0000256" key="5">
    <source>
        <dbReference type="HAMAP-Rule" id="MF_00374"/>
    </source>
</evidence>
<evidence type="ECO:0000313" key="9">
    <source>
        <dbReference type="Proteomes" id="UP000068137"/>
    </source>
</evidence>
<evidence type="ECO:0000313" key="7">
    <source>
        <dbReference type="EMBL" id="ALE18797.1"/>
    </source>
</evidence>
<dbReference type="Pfam" id="PF00831">
    <property type="entry name" value="Ribosomal_L29"/>
    <property type="match status" value="1"/>
</dbReference>
<evidence type="ECO:0000313" key="10">
    <source>
        <dbReference type="Proteomes" id="UP000248606"/>
    </source>
</evidence>
<dbReference type="InterPro" id="IPR050063">
    <property type="entry name" value="Ribosomal_protein_uL29"/>
</dbReference>
<dbReference type="InterPro" id="IPR036049">
    <property type="entry name" value="Ribosomal_uL29_sf"/>
</dbReference>
<reference evidence="8 10" key="3">
    <citation type="submission" date="2017-08" db="EMBL/GenBank/DDBJ databases">
        <title>Infants hospitalized years apart are colonized by the same room-sourced microbial strains.</title>
        <authorList>
            <person name="Brooks B."/>
            <person name="Olm M.R."/>
            <person name="Firek B.A."/>
            <person name="Baker R."/>
            <person name="Thomas B.C."/>
            <person name="Morowitz M.J."/>
            <person name="Banfield J.F."/>
        </authorList>
    </citation>
    <scope>NUCLEOTIDE SEQUENCE [LARGE SCALE GENOMIC DNA]</scope>
    <source>
        <strain evidence="8">S2_006_000_R1_57</strain>
    </source>
</reference>
<evidence type="ECO:0000256" key="2">
    <source>
        <dbReference type="ARBA" id="ARBA00022980"/>
    </source>
</evidence>
<dbReference type="GeneID" id="84894558"/>
<dbReference type="Proteomes" id="UP000068137">
    <property type="component" value="Chromosome"/>
</dbReference>
<dbReference type="GO" id="GO:0022625">
    <property type="term" value="C:cytosolic large ribosomal subunit"/>
    <property type="evidence" value="ECO:0007669"/>
    <property type="project" value="TreeGrafter"/>
</dbReference>
<reference evidence="7 9" key="1">
    <citation type="journal article" date="2015" name="Genome Announc.">
        <title>Complete Genome Sequences for Two Strains of a Novel Fastidious, Partially Acid-Fast, Gram-Positive Corynebacterineae Bacterium, Derived from Human Clinical Samples.</title>
        <authorList>
            <person name="Nicholson A.C."/>
            <person name="Bell M."/>
            <person name="Humrighouse B.W."/>
            <person name="McQuiston J.R."/>
        </authorList>
    </citation>
    <scope>NUCLEOTIDE SEQUENCE [LARGE SCALE GENOMIC DNA]</scope>
    <source>
        <strain evidence="7 9">X1698</strain>
    </source>
</reference>
<accession>A0A0M5KZH2</accession>
<organism evidence="7 9">
    <name type="scientific">Lawsonella clevelandensis</name>
    <dbReference type="NCBI Taxonomy" id="1528099"/>
    <lineage>
        <taxon>Bacteria</taxon>
        <taxon>Bacillati</taxon>
        <taxon>Actinomycetota</taxon>
        <taxon>Actinomycetes</taxon>
        <taxon>Mycobacteriales</taxon>
        <taxon>Lawsonellaceae</taxon>
        <taxon>Lawsonella</taxon>
    </lineage>
</organism>
<dbReference type="FunFam" id="1.10.287.310:FF:000001">
    <property type="entry name" value="50S ribosomal protein L29"/>
    <property type="match status" value="1"/>
</dbReference>
<dbReference type="InterPro" id="IPR001854">
    <property type="entry name" value="Ribosomal_uL29"/>
</dbReference>
<reference evidence="7" key="2">
    <citation type="journal article" date="2016" name="Int. J. Syst. Evol. Microbiol.">
        <title>Lawsonella clevelandensis gen. nov., sp. nov., a new member of the suborder Corynebacterineae isolated from human abscesses.</title>
        <authorList>
            <person name="Bell M.E."/>
            <person name="Bernard K.A."/>
            <person name="Harrington S.M."/>
            <person name="Patel N.B."/>
            <person name="Tucker T.A."/>
            <person name="Metcalfe M.G."/>
            <person name="McQuiston J.R."/>
        </authorList>
    </citation>
    <scope>NUCLEOTIDE SEQUENCE</scope>
    <source>
        <strain evidence="7">X1698</strain>
    </source>
</reference>
<gene>
    <name evidence="5" type="primary">rpmC</name>
    <name evidence="7" type="ORF">AL705_02970</name>
    <name evidence="8" type="ORF">DI579_05525</name>
</gene>
<dbReference type="HAMAP" id="MF_00374">
    <property type="entry name" value="Ribosomal_uL29"/>
    <property type="match status" value="1"/>
</dbReference>
<protein>
    <recommendedName>
        <fullName evidence="4 5">Large ribosomal subunit protein uL29</fullName>
    </recommendedName>
</protein>
<sequence>MALGTSAAELRELSNADLEAKLRESKEELFNLRFQLATGQLDNNRRLGVVRKDIARIYTVLRERELGLSAVPGGDE</sequence>
<dbReference type="STRING" id="1528099.AL705_02970"/>